<evidence type="ECO:0008006" key="3">
    <source>
        <dbReference type="Google" id="ProtNLM"/>
    </source>
</evidence>
<dbReference type="EMBL" id="JARQWQ010000028">
    <property type="protein sequence ID" value="KAK2562728.1"/>
    <property type="molecule type" value="Genomic_DNA"/>
</dbReference>
<comment type="caution">
    <text evidence="1">The sequence shown here is derived from an EMBL/GenBank/DDBJ whole genome shotgun (WGS) entry which is preliminary data.</text>
</comment>
<dbReference type="InterPro" id="IPR052055">
    <property type="entry name" value="Hepadnavirus_pol/RT"/>
</dbReference>
<proteinExistence type="predicted"/>
<reference evidence="1" key="1">
    <citation type="journal article" date="2023" name="G3 (Bethesda)">
        <title>Whole genome assembly and annotation of the endangered Caribbean coral Acropora cervicornis.</title>
        <authorList>
            <person name="Selwyn J.D."/>
            <person name="Vollmer S.V."/>
        </authorList>
    </citation>
    <scope>NUCLEOTIDE SEQUENCE</scope>
    <source>
        <strain evidence="1">K2</strain>
    </source>
</reference>
<dbReference type="PANTHER" id="PTHR33050:SF7">
    <property type="entry name" value="RIBONUCLEASE H"/>
    <property type="match status" value="1"/>
</dbReference>
<protein>
    <recommendedName>
        <fullName evidence="3">RNase H type-1 domain-containing protein</fullName>
    </recommendedName>
</protein>
<gene>
    <name evidence="1" type="ORF">P5673_014444</name>
</gene>
<dbReference type="PANTHER" id="PTHR33050">
    <property type="entry name" value="REVERSE TRANSCRIPTASE DOMAIN-CONTAINING PROTEIN"/>
    <property type="match status" value="1"/>
</dbReference>
<dbReference type="AlphaFoldDB" id="A0AAD9V666"/>
<name>A0AAD9V666_ACRCE</name>
<organism evidence="1 2">
    <name type="scientific">Acropora cervicornis</name>
    <name type="common">Staghorn coral</name>
    <dbReference type="NCBI Taxonomy" id="6130"/>
    <lineage>
        <taxon>Eukaryota</taxon>
        <taxon>Metazoa</taxon>
        <taxon>Cnidaria</taxon>
        <taxon>Anthozoa</taxon>
        <taxon>Hexacorallia</taxon>
        <taxon>Scleractinia</taxon>
        <taxon>Astrocoeniina</taxon>
        <taxon>Acroporidae</taxon>
        <taxon>Acropora</taxon>
    </lineage>
</organism>
<accession>A0AAD9V666</accession>
<dbReference type="CDD" id="cd09275">
    <property type="entry name" value="RNase_HI_RT_DIRS1"/>
    <property type="match status" value="1"/>
</dbReference>
<evidence type="ECO:0000313" key="2">
    <source>
        <dbReference type="Proteomes" id="UP001249851"/>
    </source>
</evidence>
<reference evidence="1" key="2">
    <citation type="journal article" date="2023" name="Science">
        <title>Genomic signatures of disease resistance in endangered staghorn corals.</title>
        <authorList>
            <person name="Vollmer S.V."/>
            <person name="Selwyn J.D."/>
            <person name="Despard B.A."/>
            <person name="Roesel C.L."/>
        </authorList>
    </citation>
    <scope>NUCLEOTIDE SEQUENCE</scope>
    <source>
        <strain evidence="1">K2</strain>
    </source>
</reference>
<sequence>MRTPSTLIGQMSHASQTGISVAPLYYRGLQHLYLQAVSQHEQARKKVFPLPSQAHKDLGEQLLSKWLFNSSSTNRSHSLERCLENGWGAANQGISTGNHWSVEQVQWHINVLELRAATSALKALLHSQDAQHRPLKHIHLRIDNTTAVAYINKRGATRSPALTAQALELWAVVLTTGVSLTALHIPGVQNCLDFRKFQMQIV</sequence>
<evidence type="ECO:0000313" key="1">
    <source>
        <dbReference type="EMBL" id="KAK2562728.1"/>
    </source>
</evidence>
<dbReference type="Proteomes" id="UP001249851">
    <property type="component" value="Unassembled WGS sequence"/>
</dbReference>
<keyword evidence="2" id="KW-1185">Reference proteome</keyword>